<dbReference type="Gene3D" id="2.40.70.10">
    <property type="entry name" value="Acid Proteases"/>
    <property type="match status" value="3"/>
</dbReference>
<evidence type="ECO:0000313" key="6">
    <source>
        <dbReference type="RefSeq" id="XP_021856783.2"/>
    </source>
</evidence>
<keyword evidence="5" id="KW-1185">Reference proteome</keyword>
<dbReference type="GO" id="GO:0006508">
    <property type="term" value="P:proteolysis"/>
    <property type="evidence" value="ECO:0007669"/>
    <property type="project" value="UniProtKB-KW"/>
</dbReference>
<keyword evidence="2" id="KW-0645">Protease</keyword>
<evidence type="ECO:0000313" key="5">
    <source>
        <dbReference type="Proteomes" id="UP000813463"/>
    </source>
</evidence>
<reference evidence="6" key="2">
    <citation type="submission" date="2025-08" db="UniProtKB">
        <authorList>
            <consortium name="RefSeq"/>
        </authorList>
    </citation>
    <scope>IDENTIFICATION</scope>
    <source>
        <tissue evidence="6">Leaf</tissue>
    </source>
</reference>
<comment type="similarity">
    <text evidence="1">Belongs to the peptidase A1 family.</text>
</comment>
<dbReference type="AlphaFoldDB" id="A0A9R0IW89"/>
<dbReference type="Pfam" id="PF14543">
    <property type="entry name" value="TAXi_N"/>
    <property type="match status" value="1"/>
</dbReference>
<protein>
    <submittedName>
        <fullName evidence="6">Protein ASPARTIC PROTEASE IN GUARD CELL 1-like</fullName>
    </submittedName>
</protein>
<sequence length="309" mass="34422">MAMLMTELLVDTGSGLTWVQSLPCDSCYNQGDFPYYDRAASKTFDPIYCQDETCVIGTETFYFQDSSSSSSSSLLELVPFGVGTSNQIPESFKGESPGVAGFMRGYGTLLNKLGVNKFSHCFPRDEADTGILSFGEEAKIAGVKLALNERSLNYQASLTNVYVSGVRMVVKYKDVLPANMVFDTGSSVSHLSPQLLDAVVEAVKSALRKYKPLKLDGNELCYNMIDLTSVNMDEVAKVTLEFNYYTRIDLFSYHLWIRDDQINLVCLGFVTTGKDVNIFGNNLMREMNVGYTLDEDDLAMYFNHQHCSI</sequence>
<dbReference type="InterPro" id="IPR034164">
    <property type="entry name" value="Pepsin-like_dom"/>
</dbReference>
<evidence type="ECO:0000256" key="1">
    <source>
        <dbReference type="ARBA" id="ARBA00007447"/>
    </source>
</evidence>
<dbReference type="InterPro" id="IPR021109">
    <property type="entry name" value="Peptidase_aspartic_dom_sf"/>
</dbReference>
<proteinExistence type="inferred from homology"/>
<dbReference type="PROSITE" id="PS51767">
    <property type="entry name" value="PEPTIDASE_A1"/>
    <property type="match status" value="1"/>
</dbReference>
<dbReference type="RefSeq" id="XP_021856783.2">
    <property type="nucleotide sequence ID" value="XM_022001091.2"/>
</dbReference>
<keyword evidence="3" id="KW-0378">Hydrolase</keyword>
<dbReference type="GO" id="GO:0005576">
    <property type="term" value="C:extracellular region"/>
    <property type="evidence" value="ECO:0007669"/>
    <property type="project" value="TreeGrafter"/>
</dbReference>
<dbReference type="PANTHER" id="PTHR47967">
    <property type="entry name" value="OS07G0603500 PROTEIN-RELATED"/>
    <property type="match status" value="1"/>
</dbReference>
<evidence type="ECO:0000259" key="4">
    <source>
        <dbReference type="PROSITE" id="PS51767"/>
    </source>
</evidence>
<dbReference type="InterPro" id="IPR032799">
    <property type="entry name" value="TAXi_C"/>
</dbReference>
<organism evidence="5 6">
    <name type="scientific">Spinacia oleracea</name>
    <name type="common">Spinach</name>
    <dbReference type="NCBI Taxonomy" id="3562"/>
    <lineage>
        <taxon>Eukaryota</taxon>
        <taxon>Viridiplantae</taxon>
        <taxon>Streptophyta</taxon>
        <taxon>Embryophyta</taxon>
        <taxon>Tracheophyta</taxon>
        <taxon>Spermatophyta</taxon>
        <taxon>Magnoliopsida</taxon>
        <taxon>eudicotyledons</taxon>
        <taxon>Gunneridae</taxon>
        <taxon>Pentapetalae</taxon>
        <taxon>Caryophyllales</taxon>
        <taxon>Chenopodiaceae</taxon>
        <taxon>Chenopodioideae</taxon>
        <taxon>Anserineae</taxon>
        <taxon>Spinacia</taxon>
    </lineage>
</organism>
<dbReference type="Pfam" id="PF14541">
    <property type="entry name" value="TAXi_C"/>
    <property type="match status" value="1"/>
</dbReference>
<reference evidence="5" key="1">
    <citation type="journal article" date="2021" name="Nat. Commun.">
        <title>Genomic analyses provide insights into spinach domestication and the genetic basis of agronomic traits.</title>
        <authorList>
            <person name="Cai X."/>
            <person name="Sun X."/>
            <person name="Xu C."/>
            <person name="Sun H."/>
            <person name="Wang X."/>
            <person name="Ge C."/>
            <person name="Zhang Z."/>
            <person name="Wang Q."/>
            <person name="Fei Z."/>
            <person name="Jiao C."/>
            <person name="Wang Q."/>
        </authorList>
    </citation>
    <scope>NUCLEOTIDE SEQUENCE [LARGE SCALE GENOMIC DNA]</scope>
    <source>
        <strain evidence="5">cv. Varoflay</strain>
    </source>
</reference>
<dbReference type="InterPro" id="IPR033121">
    <property type="entry name" value="PEPTIDASE_A1"/>
</dbReference>
<dbReference type="Proteomes" id="UP000813463">
    <property type="component" value="Chromosome 6"/>
</dbReference>
<dbReference type="InterPro" id="IPR032861">
    <property type="entry name" value="TAXi_N"/>
</dbReference>
<dbReference type="CDD" id="cd05471">
    <property type="entry name" value="pepsin_like"/>
    <property type="match status" value="1"/>
</dbReference>
<feature type="domain" description="Peptidase A1" evidence="4">
    <location>
        <begin position="1"/>
        <end position="301"/>
    </location>
</feature>
<dbReference type="GO" id="GO:0008233">
    <property type="term" value="F:peptidase activity"/>
    <property type="evidence" value="ECO:0007669"/>
    <property type="project" value="UniProtKB-KW"/>
</dbReference>
<dbReference type="InterPro" id="IPR051708">
    <property type="entry name" value="Plant_Aspart_Prot_A1"/>
</dbReference>
<dbReference type="GeneID" id="110796060"/>
<accession>A0A9R0IW89</accession>
<name>A0A9R0IW89_SPIOL</name>
<dbReference type="PANTHER" id="PTHR47967:SF23">
    <property type="entry name" value="OS04G0448300 PROTEIN"/>
    <property type="match status" value="1"/>
</dbReference>
<evidence type="ECO:0000256" key="2">
    <source>
        <dbReference type="ARBA" id="ARBA00022670"/>
    </source>
</evidence>
<evidence type="ECO:0000256" key="3">
    <source>
        <dbReference type="ARBA" id="ARBA00022801"/>
    </source>
</evidence>
<gene>
    <name evidence="6" type="primary">LOC110796060</name>
</gene>
<dbReference type="SUPFAM" id="SSF50630">
    <property type="entry name" value="Acid proteases"/>
    <property type="match status" value="1"/>
</dbReference>
<dbReference type="KEGG" id="soe:110796060"/>